<dbReference type="SUPFAM" id="SSF102114">
    <property type="entry name" value="Radical SAM enzymes"/>
    <property type="match status" value="1"/>
</dbReference>
<keyword evidence="5" id="KW-0479">Metal-binding</keyword>
<feature type="domain" description="Radical SAM core" evidence="11">
    <location>
        <begin position="14"/>
        <end position="298"/>
    </location>
</feature>
<accession>A0ABS6K3T4</accession>
<dbReference type="InterPro" id="IPR040074">
    <property type="entry name" value="BssD/PflA/YjjW"/>
</dbReference>
<dbReference type="InterPro" id="IPR007197">
    <property type="entry name" value="rSAM"/>
</dbReference>
<comment type="similarity">
    <text evidence="2">Belongs to the organic radical-activating enzymes family.</text>
</comment>
<comment type="catalytic activity">
    <reaction evidence="9">
        <text>glycyl-[protein] + reduced [flavodoxin] + S-adenosyl-L-methionine = glycin-2-yl radical-[protein] + semiquinone [flavodoxin] + 5'-deoxyadenosine + L-methionine + H(+)</text>
        <dbReference type="Rhea" id="RHEA:61976"/>
        <dbReference type="Rhea" id="RHEA-COMP:10622"/>
        <dbReference type="Rhea" id="RHEA-COMP:14480"/>
        <dbReference type="Rhea" id="RHEA-COMP:15993"/>
        <dbReference type="Rhea" id="RHEA-COMP:15994"/>
        <dbReference type="ChEBI" id="CHEBI:15378"/>
        <dbReference type="ChEBI" id="CHEBI:17319"/>
        <dbReference type="ChEBI" id="CHEBI:29947"/>
        <dbReference type="ChEBI" id="CHEBI:32722"/>
        <dbReference type="ChEBI" id="CHEBI:57618"/>
        <dbReference type="ChEBI" id="CHEBI:57844"/>
        <dbReference type="ChEBI" id="CHEBI:59789"/>
        <dbReference type="ChEBI" id="CHEBI:140311"/>
    </reaction>
</comment>
<feature type="domain" description="4Fe-4S ferredoxin-type" evidence="10">
    <location>
        <begin position="45"/>
        <end position="75"/>
    </location>
</feature>
<comment type="caution">
    <text evidence="12">The sequence shown here is derived from an EMBL/GenBank/DDBJ whole genome shotgun (WGS) entry which is preliminary data.</text>
</comment>
<organism evidence="12 13">
    <name type="scientific">Diplocloster modestus</name>
    <dbReference type="NCBI Taxonomy" id="2850322"/>
    <lineage>
        <taxon>Bacteria</taxon>
        <taxon>Bacillati</taxon>
        <taxon>Bacillota</taxon>
        <taxon>Clostridia</taxon>
        <taxon>Lachnospirales</taxon>
        <taxon>Lachnospiraceae</taxon>
        <taxon>Diplocloster</taxon>
    </lineage>
</organism>
<keyword evidence="3" id="KW-0004">4Fe-4S</keyword>
<evidence type="ECO:0000256" key="3">
    <source>
        <dbReference type="ARBA" id="ARBA00022485"/>
    </source>
</evidence>
<dbReference type="InterPro" id="IPR013785">
    <property type="entry name" value="Aldolase_TIM"/>
</dbReference>
<dbReference type="NCBIfam" id="TIGR02494">
    <property type="entry name" value="PFLE_PFLC"/>
    <property type="match status" value="1"/>
</dbReference>
<keyword evidence="13" id="KW-1185">Reference proteome</keyword>
<dbReference type="Proteomes" id="UP001314681">
    <property type="component" value="Unassembled WGS sequence"/>
</dbReference>
<dbReference type="RefSeq" id="WP_238726271.1">
    <property type="nucleotide sequence ID" value="NZ_JAHQCX010000002.1"/>
</dbReference>
<keyword evidence="4" id="KW-0949">S-adenosyl-L-methionine</keyword>
<dbReference type="InterPro" id="IPR012839">
    <property type="entry name" value="Organic_radical_activase"/>
</dbReference>
<evidence type="ECO:0000256" key="2">
    <source>
        <dbReference type="ARBA" id="ARBA00009777"/>
    </source>
</evidence>
<dbReference type="PROSITE" id="PS51379">
    <property type="entry name" value="4FE4S_FER_2"/>
    <property type="match status" value="1"/>
</dbReference>
<dbReference type="Gene3D" id="3.20.20.70">
    <property type="entry name" value="Aldolase class I"/>
    <property type="match status" value="1"/>
</dbReference>
<dbReference type="SFLD" id="SFLDG01118">
    <property type="entry name" value="activating_enzymes__group_2"/>
    <property type="match status" value="1"/>
</dbReference>
<evidence type="ECO:0000259" key="10">
    <source>
        <dbReference type="PROSITE" id="PS51379"/>
    </source>
</evidence>
<dbReference type="PROSITE" id="PS51918">
    <property type="entry name" value="RADICAL_SAM"/>
    <property type="match status" value="1"/>
</dbReference>
<dbReference type="SFLD" id="SFLDG01066">
    <property type="entry name" value="organic_radical-activating_enz"/>
    <property type="match status" value="1"/>
</dbReference>
<dbReference type="Pfam" id="PF04055">
    <property type="entry name" value="Radical_SAM"/>
    <property type="match status" value="1"/>
</dbReference>
<gene>
    <name evidence="12" type="ORF">KTH90_03885</name>
</gene>
<evidence type="ECO:0000256" key="9">
    <source>
        <dbReference type="ARBA" id="ARBA00047365"/>
    </source>
</evidence>
<keyword evidence="7" id="KW-0408">Iron</keyword>
<dbReference type="PANTHER" id="PTHR30352">
    <property type="entry name" value="PYRUVATE FORMATE-LYASE-ACTIVATING ENZYME"/>
    <property type="match status" value="1"/>
</dbReference>
<dbReference type="InterPro" id="IPR017896">
    <property type="entry name" value="4Fe4S_Fe-S-bd"/>
</dbReference>
<dbReference type="PANTHER" id="PTHR30352:SF4">
    <property type="entry name" value="PYRUVATE FORMATE-LYASE 2-ACTIVATING ENZYME"/>
    <property type="match status" value="1"/>
</dbReference>
<evidence type="ECO:0000313" key="12">
    <source>
        <dbReference type="EMBL" id="MBU9725148.1"/>
    </source>
</evidence>
<reference evidence="12 13" key="1">
    <citation type="submission" date="2021-06" db="EMBL/GenBank/DDBJ databases">
        <title>Description of novel taxa of the family Lachnospiraceae.</title>
        <authorList>
            <person name="Chaplin A.V."/>
            <person name="Sokolova S.R."/>
            <person name="Pikina A.P."/>
            <person name="Korzhanova M."/>
            <person name="Belova V."/>
            <person name="Korostin D."/>
            <person name="Efimov B.A."/>
        </authorList>
    </citation>
    <scope>NUCLEOTIDE SEQUENCE [LARGE SCALE GENOMIC DNA]</scope>
    <source>
        <strain evidence="12 13">ASD4241</strain>
    </source>
</reference>
<sequence>MTGRIFDIRRFSTHDGSGIRTTIFLKGCPLRCVWCQNPEGLSYEKRPLWFQNRCIGCGICLDLSRDLGVSQRDSRIHLDITRREDWDEIIDACPGTALKMDSRDLTVEETLEEALKDKIFFQQGGGITLSGGEPFLQPEFLKALLIALKEHHIDTAIETSLYVPLSTLKGTLPYLDTIYADFKIYDTKAHRRHTGVPNETIRENLRYLLTHPEYRNRVIVRTPMIPEYTACPENIAQIARFLTSLSPDTAYEILNYNPLAAGKYDLVGRTYCFTENPKLYTSDQMESFARIARENGVKNLILDS</sequence>
<dbReference type="InterPro" id="IPR034457">
    <property type="entry name" value="Organic_radical-activating"/>
</dbReference>
<proteinExistence type="inferred from homology"/>
<evidence type="ECO:0000256" key="7">
    <source>
        <dbReference type="ARBA" id="ARBA00023004"/>
    </source>
</evidence>
<dbReference type="PROSITE" id="PS01087">
    <property type="entry name" value="RADICAL_ACTIVATING"/>
    <property type="match status" value="1"/>
</dbReference>
<evidence type="ECO:0000256" key="5">
    <source>
        <dbReference type="ARBA" id="ARBA00022723"/>
    </source>
</evidence>
<keyword evidence="8" id="KW-0411">Iron-sulfur</keyword>
<dbReference type="PIRSF" id="PIRSF000371">
    <property type="entry name" value="PFL_act_enz"/>
    <property type="match status" value="1"/>
</dbReference>
<comment type="cofactor">
    <cofactor evidence="1">
        <name>[4Fe-4S] cluster</name>
        <dbReference type="ChEBI" id="CHEBI:49883"/>
    </cofactor>
</comment>
<dbReference type="InterPro" id="IPR058240">
    <property type="entry name" value="rSAM_sf"/>
</dbReference>
<evidence type="ECO:0000256" key="6">
    <source>
        <dbReference type="ARBA" id="ARBA00023002"/>
    </source>
</evidence>
<dbReference type="SFLD" id="SFLDS00029">
    <property type="entry name" value="Radical_SAM"/>
    <property type="match status" value="1"/>
</dbReference>
<protein>
    <submittedName>
        <fullName evidence="12">Glycyl-radical enzyme activating protein</fullName>
    </submittedName>
</protein>
<dbReference type="SUPFAM" id="SSF54862">
    <property type="entry name" value="4Fe-4S ferredoxins"/>
    <property type="match status" value="1"/>
</dbReference>
<evidence type="ECO:0000256" key="1">
    <source>
        <dbReference type="ARBA" id="ARBA00001966"/>
    </source>
</evidence>
<keyword evidence="6" id="KW-0560">Oxidoreductase</keyword>
<dbReference type="EMBL" id="JAHQCX010000002">
    <property type="protein sequence ID" value="MBU9725148.1"/>
    <property type="molecule type" value="Genomic_DNA"/>
</dbReference>
<evidence type="ECO:0000313" key="13">
    <source>
        <dbReference type="Proteomes" id="UP001314681"/>
    </source>
</evidence>
<evidence type="ECO:0000256" key="4">
    <source>
        <dbReference type="ARBA" id="ARBA00022691"/>
    </source>
</evidence>
<evidence type="ECO:0000259" key="11">
    <source>
        <dbReference type="PROSITE" id="PS51918"/>
    </source>
</evidence>
<name>A0ABS6K3T4_9FIRM</name>
<evidence type="ECO:0000256" key="8">
    <source>
        <dbReference type="ARBA" id="ARBA00023014"/>
    </source>
</evidence>
<dbReference type="InterPro" id="IPR001989">
    <property type="entry name" value="Radical_activat_CS"/>
</dbReference>